<proteinExistence type="predicted"/>
<dbReference type="RefSeq" id="WP_262310966.1">
    <property type="nucleotide sequence ID" value="NZ_CP106679.1"/>
</dbReference>
<evidence type="ECO:0000313" key="1">
    <source>
        <dbReference type="EMBL" id="UXP33537.1"/>
    </source>
</evidence>
<name>A0ABY6CSN7_9BACT</name>
<keyword evidence="2" id="KW-1185">Reference proteome</keyword>
<dbReference type="EMBL" id="CP106679">
    <property type="protein sequence ID" value="UXP33537.1"/>
    <property type="molecule type" value="Genomic_DNA"/>
</dbReference>
<evidence type="ECO:0000313" key="2">
    <source>
        <dbReference type="Proteomes" id="UP001065174"/>
    </source>
</evidence>
<gene>
    <name evidence="1" type="ORF">N6H18_06165</name>
</gene>
<protein>
    <submittedName>
        <fullName evidence="1">Uncharacterized protein</fullName>
    </submittedName>
</protein>
<reference evidence="1" key="1">
    <citation type="submission" date="2022-09" db="EMBL/GenBank/DDBJ databases">
        <title>Comparative genomics and taxonomic characterization of three novel marine species of genus Reichenbachiella exhibiting antioxidant and polysaccharide degradation activities.</title>
        <authorList>
            <person name="Muhammad N."/>
            <person name="Lee Y.-J."/>
            <person name="Ko J."/>
            <person name="Kim S.-G."/>
        </authorList>
    </citation>
    <scope>NUCLEOTIDE SEQUENCE</scope>
    <source>
        <strain evidence="1">BKB1-1</strain>
    </source>
</reference>
<accession>A0ABY6CSN7</accession>
<sequence length="87" mass="10530">MAKLKFMNMSLEDKIQHLYEHASFVADIRYYQYKINLFLLNGNYFEVFINHKDVQITKIVPLDYQSSRLRFYLDQIKLPQMGLDTDF</sequence>
<organism evidence="1 2">
    <name type="scientific">Reichenbachiella agarivorans</name>
    <dbReference type="NCBI Taxonomy" id="2979464"/>
    <lineage>
        <taxon>Bacteria</taxon>
        <taxon>Pseudomonadati</taxon>
        <taxon>Bacteroidota</taxon>
        <taxon>Cytophagia</taxon>
        <taxon>Cytophagales</taxon>
        <taxon>Reichenbachiellaceae</taxon>
        <taxon>Reichenbachiella</taxon>
    </lineage>
</organism>
<dbReference type="Proteomes" id="UP001065174">
    <property type="component" value="Chromosome"/>
</dbReference>